<organism evidence="3">
    <name type="scientific">Enterobius vermicularis</name>
    <name type="common">Human pinworm</name>
    <dbReference type="NCBI Taxonomy" id="51028"/>
    <lineage>
        <taxon>Eukaryota</taxon>
        <taxon>Metazoa</taxon>
        <taxon>Ecdysozoa</taxon>
        <taxon>Nematoda</taxon>
        <taxon>Chromadorea</taxon>
        <taxon>Rhabditida</taxon>
        <taxon>Spirurina</taxon>
        <taxon>Oxyuridomorpha</taxon>
        <taxon>Oxyuroidea</taxon>
        <taxon>Oxyuridae</taxon>
        <taxon>Enterobius</taxon>
    </lineage>
</organism>
<proteinExistence type="predicted"/>
<evidence type="ECO:0000313" key="3">
    <source>
        <dbReference type="WBParaSite" id="EVEC_0001090901-mRNA-1"/>
    </source>
</evidence>
<dbReference type="Pfam" id="PF05380">
    <property type="entry name" value="Peptidase_A17"/>
    <property type="match status" value="1"/>
</dbReference>
<accession>A0A0N4VJ88</accession>
<dbReference type="OrthoDB" id="8123403at2759"/>
<keyword evidence="2" id="KW-1185">Reference proteome</keyword>
<dbReference type="Proteomes" id="UP000274131">
    <property type="component" value="Unassembled WGS sequence"/>
</dbReference>
<dbReference type="EMBL" id="UXUI01010656">
    <property type="protein sequence ID" value="VDD95483.1"/>
    <property type="molecule type" value="Genomic_DNA"/>
</dbReference>
<protein>
    <submittedName>
        <fullName evidence="3">PNT domain-containing protein</fullName>
    </submittedName>
</protein>
<dbReference type="WBParaSite" id="EVEC_0001090901-mRNA-1">
    <property type="protein sequence ID" value="EVEC_0001090901-mRNA-1"/>
    <property type="gene ID" value="EVEC_0001090901"/>
</dbReference>
<dbReference type="AlphaFoldDB" id="A0A0N4VJ88"/>
<reference evidence="1 2" key="2">
    <citation type="submission" date="2018-10" db="EMBL/GenBank/DDBJ databases">
        <authorList>
            <consortium name="Pathogen Informatics"/>
        </authorList>
    </citation>
    <scope>NUCLEOTIDE SEQUENCE [LARGE SCALE GENOMIC DNA]</scope>
</reference>
<gene>
    <name evidence="1" type="ORF">EVEC_LOCUS10234</name>
</gene>
<evidence type="ECO:0000313" key="1">
    <source>
        <dbReference type="EMBL" id="VDD95483.1"/>
    </source>
</evidence>
<dbReference type="InterPro" id="IPR008042">
    <property type="entry name" value="Retrotrans_Pao"/>
</dbReference>
<evidence type="ECO:0000313" key="2">
    <source>
        <dbReference type="Proteomes" id="UP000274131"/>
    </source>
</evidence>
<sequence>MWNRAEGPVQLLYKAEFLVQSLCKQGFGWDEELPEKIKKEWRVIQEPWNKGEKYSISRKLDVSLGEDDIELHAFVDVLKEACISRLSDKS</sequence>
<name>A0A0N4VJ88_ENTVE</name>
<reference evidence="3" key="1">
    <citation type="submission" date="2017-02" db="UniProtKB">
        <authorList>
            <consortium name="WormBaseParasite"/>
        </authorList>
    </citation>
    <scope>IDENTIFICATION</scope>
</reference>